<gene>
    <name evidence="2" type="ORF">ACFS7Z_20190</name>
</gene>
<keyword evidence="3" id="KW-1185">Reference proteome</keyword>
<organism evidence="2 3">
    <name type="scientific">Pontibacter toksunensis</name>
    <dbReference type="NCBI Taxonomy" id="1332631"/>
    <lineage>
        <taxon>Bacteria</taxon>
        <taxon>Pseudomonadati</taxon>
        <taxon>Bacteroidota</taxon>
        <taxon>Cytophagia</taxon>
        <taxon>Cytophagales</taxon>
        <taxon>Hymenobacteraceae</taxon>
        <taxon>Pontibacter</taxon>
    </lineage>
</organism>
<evidence type="ECO:0000259" key="1">
    <source>
        <dbReference type="Pfam" id="PF00149"/>
    </source>
</evidence>
<dbReference type="InterPro" id="IPR004843">
    <property type="entry name" value="Calcineurin-like_PHP"/>
</dbReference>
<dbReference type="Pfam" id="PF00149">
    <property type="entry name" value="Metallophos"/>
    <property type="match status" value="1"/>
</dbReference>
<evidence type="ECO:0000313" key="2">
    <source>
        <dbReference type="EMBL" id="MFD3002702.1"/>
    </source>
</evidence>
<dbReference type="EMBL" id="JBHUOX010000019">
    <property type="protein sequence ID" value="MFD3002702.1"/>
    <property type="molecule type" value="Genomic_DNA"/>
</dbReference>
<reference evidence="3" key="1">
    <citation type="journal article" date="2019" name="Int. J. Syst. Evol. Microbiol.">
        <title>The Global Catalogue of Microorganisms (GCM) 10K type strain sequencing project: providing services to taxonomists for standard genome sequencing and annotation.</title>
        <authorList>
            <consortium name="The Broad Institute Genomics Platform"/>
            <consortium name="The Broad Institute Genome Sequencing Center for Infectious Disease"/>
            <person name="Wu L."/>
            <person name="Ma J."/>
        </authorList>
    </citation>
    <scope>NUCLEOTIDE SEQUENCE [LARGE SCALE GENOMIC DNA]</scope>
    <source>
        <strain evidence="3">KCTC 23984</strain>
    </source>
</reference>
<feature type="domain" description="Calcineurin-like phosphoesterase" evidence="1">
    <location>
        <begin position="1"/>
        <end position="151"/>
    </location>
</feature>
<name>A0ABW6C017_9BACT</name>
<dbReference type="InterPro" id="IPR029052">
    <property type="entry name" value="Metallo-depent_PP-like"/>
</dbReference>
<evidence type="ECO:0000313" key="3">
    <source>
        <dbReference type="Proteomes" id="UP001597641"/>
    </source>
</evidence>
<comment type="caution">
    <text evidence="2">The sequence shown here is derived from an EMBL/GenBank/DDBJ whole genome shotgun (WGS) entry which is preliminary data.</text>
</comment>
<dbReference type="SUPFAM" id="SSF56300">
    <property type="entry name" value="Metallo-dependent phosphatases"/>
    <property type="match status" value="1"/>
</dbReference>
<sequence>MRRFVMSDSHGGYKAMMQCIERSGYDNDTDQLLFLGDVVDGWSNTMESIDLLLSINNLVYILGNHDQWALEYYIGKMKKDEETKELWLLQGGAATVRSYGSGKPMPQEHLAFLEEARYYYVTEDNILLVHAGFDTNLPIEKSTSYNLMWSRSFVTRCYNRYKEKRPVTIEPYKEVFIGHTPTIALDATQTTPLQMGNVILTDTGAAFTGCLSIMDIDSKEVWQSDKVMRLYPYEEGRNGISWNSRRGG</sequence>
<dbReference type="PANTHER" id="PTHR42850:SF4">
    <property type="entry name" value="ZINC-DEPENDENT ENDOPOLYPHOSPHATASE"/>
    <property type="match status" value="1"/>
</dbReference>
<proteinExistence type="predicted"/>
<protein>
    <submittedName>
        <fullName evidence="2">Metallophosphoesterase</fullName>
    </submittedName>
</protein>
<dbReference type="InterPro" id="IPR050126">
    <property type="entry name" value="Ap4A_hydrolase"/>
</dbReference>
<dbReference type="Gene3D" id="3.60.21.10">
    <property type="match status" value="1"/>
</dbReference>
<accession>A0ABW6C017</accession>
<dbReference type="RefSeq" id="WP_377488603.1">
    <property type="nucleotide sequence ID" value="NZ_JBHUOX010000019.1"/>
</dbReference>
<dbReference type="Proteomes" id="UP001597641">
    <property type="component" value="Unassembled WGS sequence"/>
</dbReference>
<dbReference type="PANTHER" id="PTHR42850">
    <property type="entry name" value="METALLOPHOSPHOESTERASE"/>
    <property type="match status" value="1"/>
</dbReference>